<dbReference type="EMBL" id="CP054836">
    <property type="protein sequence ID" value="QKV17657.1"/>
    <property type="molecule type" value="Genomic_DNA"/>
</dbReference>
<name>A0A6N1VFB5_9HYPH</name>
<protein>
    <submittedName>
        <fullName evidence="1">Gamma-glutamylcyclotransferase</fullName>
    </submittedName>
</protein>
<dbReference type="Gene3D" id="3.10.490.10">
    <property type="entry name" value="Gamma-glutamyl cyclotransferase-like"/>
    <property type="match status" value="1"/>
</dbReference>
<keyword evidence="1" id="KW-0808">Transferase</keyword>
<dbReference type="RefSeq" id="WP_175275554.1">
    <property type="nucleotide sequence ID" value="NZ_CP054836.1"/>
</dbReference>
<dbReference type="AlphaFoldDB" id="A0A6N1VFB5"/>
<dbReference type="GO" id="GO:0016740">
    <property type="term" value="F:transferase activity"/>
    <property type="evidence" value="ECO:0007669"/>
    <property type="project" value="UniProtKB-KW"/>
</dbReference>
<organism evidence="1 2">
    <name type="scientific">Oricola thermophila</name>
    <dbReference type="NCBI Taxonomy" id="2742145"/>
    <lineage>
        <taxon>Bacteria</taxon>
        <taxon>Pseudomonadati</taxon>
        <taxon>Pseudomonadota</taxon>
        <taxon>Alphaproteobacteria</taxon>
        <taxon>Hyphomicrobiales</taxon>
        <taxon>Ahrensiaceae</taxon>
        <taxon>Oricola</taxon>
    </lineage>
</organism>
<accession>A0A6N1VFB5</accession>
<gene>
    <name evidence="1" type="ORF">HTY61_03820</name>
</gene>
<reference evidence="1 2" key="1">
    <citation type="submission" date="2020-06" db="EMBL/GenBank/DDBJ databases">
        <title>Oricola thermophila sp. nov. isolated from a tidal sediments.</title>
        <authorList>
            <person name="Kwon K.K."/>
            <person name="Yang S.-H."/>
            <person name="Park M.-J."/>
        </authorList>
    </citation>
    <scope>NUCLEOTIDE SEQUENCE [LARGE SCALE GENOMIC DNA]</scope>
    <source>
        <strain evidence="1 2">MEBiC13590</strain>
    </source>
</reference>
<dbReference type="KEGG" id="orm:HTY61_03820"/>
<evidence type="ECO:0000313" key="2">
    <source>
        <dbReference type="Proteomes" id="UP000509367"/>
    </source>
</evidence>
<dbReference type="Proteomes" id="UP000509367">
    <property type="component" value="Chromosome"/>
</dbReference>
<sequence>MAPEQIETVLEAATRGEVFAYFGYGSLVNRSTHRTEPFGAVRASVRGWRRRWQGRPEGGGEPISLLSVKPESDPDHQLAGLLVFDRLENLPALDQRECDYLRRRIEPGSIAMSVELEVDVPIYIYEGMPEDSRNTGHGILQSYLDAVLQGYLREYGPDAVRRFIAETHAFDNTPIFRDRDRPRYVRSVSLGEGEARLFDDALAAHGVEWRDMP</sequence>
<keyword evidence="2" id="KW-1185">Reference proteome</keyword>
<proteinExistence type="predicted"/>
<evidence type="ECO:0000313" key="1">
    <source>
        <dbReference type="EMBL" id="QKV17657.1"/>
    </source>
</evidence>